<keyword evidence="4 5" id="KW-0694">RNA-binding</keyword>
<keyword evidence="1 5" id="KW-0489">Methyltransferase</keyword>
<dbReference type="Gene3D" id="3.30.70.1170">
    <property type="entry name" value="Sun protein, domain 3"/>
    <property type="match status" value="1"/>
</dbReference>
<dbReference type="PANTHER" id="PTHR22807:SF4">
    <property type="entry name" value="28S RRNA (CYTOSINE-C(5))-METHYLTRANSFERASE"/>
    <property type="match status" value="1"/>
</dbReference>
<evidence type="ECO:0000313" key="10">
    <source>
        <dbReference type="Proteomes" id="UP000053890"/>
    </source>
</evidence>
<reference evidence="9 10" key="1">
    <citation type="journal article" date="2015" name="Front. Microbiol.">
        <title>Genome sequence of the plant growth promoting endophytic yeast Rhodotorula graminis WP1.</title>
        <authorList>
            <person name="Firrincieli A."/>
            <person name="Otillar R."/>
            <person name="Salamov A."/>
            <person name="Schmutz J."/>
            <person name="Khan Z."/>
            <person name="Redman R.S."/>
            <person name="Fleck N.D."/>
            <person name="Lindquist E."/>
            <person name="Grigoriev I.V."/>
            <person name="Doty S.L."/>
        </authorList>
    </citation>
    <scope>NUCLEOTIDE SEQUENCE [LARGE SCALE GENOMIC DNA]</scope>
    <source>
        <strain evidence="9 10">WP1</strain>
    </source>
</reference>
<evidence type="ECO:0000256" key="6">
    <source>
        <dbReference type="SAM" id="Coils"/>
    </source>
</evidence>
<comment type="caution">
    <text evidence="5">Lacks conserved residue(s) required for the propagation of feature annotation.</text>
</comment>
<gene>
    <name evidence="9" type="ORF">RHOBADRAFT_55318</name>
</gene>
<feature type="compositionally biased region" description="Basic residues" evidence="7">
    <location>
        <begin position="599"/>
        <end position="608"/>
    </location>
</feature>
<evidence type="ECO:0000256" key="4">
    <source>
        <dbReference type="ARBA" id="ARBA00022884"/>
    </source>
</evidence>
<protein>
    <recommendedName>
        <fullName evidence="8">SAM-dependent MTase RsmB/NOP-type domain-containing protein</fullName>
    </recommendedName>
</protein>
<organism evidence="9 10">
    <name type="scientific">Rhodotorula graminis (strain WP1)</name>
    <dbReference type="NCBI Taxonomy" id="578459"/>
    <lineage>
        <taxon>Eukaryota</taxon>
        <taxon>Fungi</taxon>
        <taxon>Dikarya</taxon>
        <taxon>Basidiomycota</taxon>
        <taxon>Pucciniomycotina</taxon>
        <taxon>Microbotryomycetes</taxon>
        <taxon>Sporidiobolales</taxon>
        <taxon>Sporidiobolaceae</taxon>
        <taxon>Rhodotorula</taxon>
    </lineage>
</organism>
<dbReference type="InterPro" id="IPR023267">
    <property type="entry name" value="RCMT"/>
</dbReference>
<evidence type="ECO:0000256" key="5">
    <source>
        <dbReference type="PROSITE-ProRule" id="PRU01023"/>
    </source>
</evidence>
<name>A0A0P9FBT4_RHOGW</name>
<feature type="domain" description="SAM-dependent MTase RsmB/NOP-type" evidence="8">
    <location>
        <begin position="198"/>
        <end position="539"/>
    </location>
</feature>
<dbReference type="Gene3D" id="3.40.50.150">
    <property type="entry name" value="Vaccinia Virus protein VP39"/>
    <property type="match status" value="1"/>
</dbReference>
<evidence type="ECO:0000256" key="2">
    <source>
        <dbReference type="ARBA" id="ARBA00022679"/>
    </source>
</evidence>
<feature type="binding site" evidence="5">
    <location>
        <position position="407"/>
    </location>
    <ligand>
        <name>S-adenosyl-L-methionine</name>
        <dbReference type="ChEBI" id="CHEBI:59789"/>
    </ligand>
</feature>
<dbReference type="InterPro" id="IPR001678">
    <property type="entry name" value="MeTrfase_RsmB-F_NOP2_dom"/>
</dbReference>
<dbReference type="PROSITE" id="PS51686">
    <property type="entry name" value="SAM_MT_RSMB_NOP"/>
    <property type="match status" value="1"/>
</dbReference>
<sequence>MDFYHRAGLILDALDNKKGSVKGLCMAEANKGRKVGEGARFLKVVIECLKYRPHIQHLLAATKLLAQEPTLFVPPSSTASVTNALKSGSAASANKALKTPKKHVKAAPTPDSLATVMLHDLLFAKRGLTLPKEHKVRKKLEKYKSALEKENEREKRRRKVGTNEGLQIPLPDKVASSLEGIGKGKKRAHDVDRFAEEGGSEGIIGEIRWMRVNTLRWSVEAAVEWFEKGGWEMFEEVEEMLAAAQSKPKVFALDAHIEPLLALPAAVSLPTISAYQDGRLLAQDKASCMPAWVLLTPALADAEDRAAARAAGEIGPDEDLPKRGKGLRVLDATAAPGNKTTMAAALIAGDEINGKVTACERDQGRFKVLKDMLKRADAKNVQPMNVDFLSLKPDDPKLKNVTHLLVDPSCSGSGIPSRLDHLIPSAPEAEQLARIKALSNFQMAIVSHALRFSGAVRVVYSTCSIWEQEDERVVMRVLAKKEFRDMGWRLAPRDEVMPTWERRGRVAACGGDETIADSVVRCLPEDGTNGFFVACFVKDENAPPIEAPAGADEAAPAVDDEAIDVDALAVEVEEGEAPAAPAAAAAAASAKSAPAQLKKGGKQGRKAKSGATMAARNAKSEVLGRAPAPPAAQVAAAAAAVVAKEADAAPKEGGAGSGPKKLSKKQLYLAKKEEMKRKKEAAATSGADE</sequence>
<dbReference type="GO" id="GO:0070475">
    <property type="term" value="P:rRNA base methylation"/>
    <property type="evidence" value="ECO:0007669"/>
    <property type="project" value="TreeGrafter"/>
</dbReference>
<keyword evidence="2 5" id="KW-0808">Transferase</keyword>
<keyword evidence="6" id="KW-0175">Coiled coil</keyword>
<feature type="compositionally biased region" description="Basic and acidic residues" evidence="7">
    <location>
        <begin position="670"/>
        <end position="681"/>
    </location>
</feature>
<feature type="active site" description="Nucleophile" evidence="5">
    <location>
        <position position="463"/>
    </location>
</feature>
<feature type="compositionally biased region" description="Low complexity" evidence="7">
    <location>
        <begin position="631"/>
        <end position="643"/>
    </location>
</feature>
<dbReference type="PANTHER" id="PTHR22807">
    <property type="entry name" value="NOP2 YEAST -RELATED NOL1/NOP2/FMU SUN DOMAIN-CONTAINING"/>
    <property type="match status" value="1"/>
</dbReference>
<dbReference type="SUPFAM" id="SSF53335">
    <property type="entry name" value="S-adenosyl-L-methionine-dependent methyltransferases"/>
    <property type="match status" value="1"/>
</dbReference>
<evidence type="ECO:0000313" key="9">
    <source>
        <dbReference type="EMBL" id="KPV73090.1"/>
    </source>
</evidence>
<dbReference type="RefSeq" id="XP_018269139.1">
    <property type="nucleotide sequence ID" value="XM_018417787.1"/>
</dbReference>
<feature type="binding site" evidence="5">
    <location>
        <position position="360"/>
    </location>
    <ligand>
        <name>S-adenosyl-L-methionine</name>
        <dbReference type="ChEBI" id="CHEBI:59789"/>
    </ligand>
</feature>
<evidence type="ECO:0000256" key="7">
    <source>
        <dbReference type="SAM" id="MobiDB-lite"/>
    </source>
</evidence>
<dbReference type="InterPro" id="IPR029063">
    <property type="entry name" value="SAM-dependent_MTases_sf"/>
</dbReference>
<dbReference type="GO" id="GO:0005730">
    <property type="term" value="C:nucleolus"/>
    <property type="evidence" value="ECO:0007669"/>
    <property type="project" value="TreeGrafter"/>
</dbReference>
<keyword evidence="3 5" id="KW-0949">S-adenosyl-L-methionine</keyword>
<evidence type="ECO:0000256" key="1">
    <source>
        <dbReference type="ARBA" id="ARBA00022603"/>
    </source>
</evidence>
<feature type="coiled-coil region" evidence="6">
    <location>
        <begin position="133"/>
        <end position="164"/>
    </location>
</feature>
<feature type="binding site" evidence="5">
    <location>
        <position position="387"/>
    </location>
    <ligand>
        <name>S-adenosyl-L-methionine</name>
        <dbReference type="ChEBI" id="CHEBI:59789"/>
    </ligand>
</feature>
<proteinExistence type="inferred from homology"/>
<dbReference type="EMBL" id="KQ474084">
    <property type="protein sequence ID" value="KPV73090.1"/>
    <property type="molecule type" value="Genomic_DNA"/>
</dbReference>
<dbReference type="Pfam" id="PF01189">
    <property type="entry name" value="Methyltr_RsmB-F"/>
    <property type="match status" value="1"/>
</dbReference>
<dbReference type="InterPro" id="IPR049561">
    <property type="entry name" value="NSUN5_7_fdxn-like"/>
</dbReference>
<dbReference type="InterPro" id="IPR049560">
    <property type="entry name" value="MeTrfase_RsmB-F_NOP2_cat"/>
</dbReference>
<dbReference type="GO" id="GO:0003723">
    <property type="term" value="F:RNA binding"/>
    <property type="evidence" value="ECO:0007669"/>
    <property type="project" value="UniProtKB-UniRule"/>
</dbReference>
<dbReference type="PRINTS" id="PR02008">
    <property type="entry name" value="RCMTFAMILY"/>
</dbReference>
<evidence type="ECO:0000256" key="3">
    <source>
        <dbReference type="ARBA" id="ARBA00022691"/>
    </source>
</evidence>
<comment type="similarity">
    <text evidence="5">Belongs to the class I-like SAM-binding methyltransferase superfamily. RsmB/NOP family.</text>
</comment>
<evidence type="ECO:0000259" key="8">
    <source>
        <dbReference type="PROSITE" id="PS51686"/>
    </source>
</evidence>
<dbReference type="Pfam" id="PF21148">
    <property type="entry name" value="NSUN5_fdxn-like"/>
    <property type="match status" value="1"/>
</dbReference>
<dbReference type="AlphaFoldDB" id="A0A0P9FBT4"/>
<dbReference type="Proteomes" id="UP000053890">
    <property type="component" value="Unassembled WGS sequence"/>
</dbReference>
<feature type="region of interest" description="Disordered" evidence="7">
    <location>
        <begin position="592"/>
        <end position="689"/>
    </location>
</feature>
<keyword evidence="10" id="KW-1185">Reference proteome</keyword>
<dbReference type="GO" id="GO:0008173">
    <property type="term" value="F:RNA methyltransferase activity"/>
    <property type="evidence" value="ECO:0007669"/>
    <property type="project" value="InterPro"/>
</dbReference>
<accession>A0A0P9FBT4</accession>
<dbReference type="GeneID" id="28978235"/>
<dbReference type="OMA" id="HIDGHIP"/>
<dbReference type="STRING" id="578459.A0A0P9FBT4"/>
<dbReference type="OrthoDB" id="435282at2759"/>